<evidence type="ECO:0000256" key="7">
    <source>
        <dbReference type="ARBA" id="ARBA00022801"/>
    </source>
</evidence>
<dbReference type="Pfam" id="PF16123">
    <property type="entry name" value="HAGH_C"/>
    <property type="match status" value="1"/>
</dbReference>
<keyword evidence="10" id="KW-0732">Signal</keyword>
<dbReference type="InterPro" id="IPR017782">
    <property type="entry name" value="Hydroxyacylglutathione_Hdrlase"/>
</dbReference>
<organism evidence="12 13">
    <name type="scientific">Prymnesium parvum</name>
    <name type="common">Toxic golden alga</name>
    <dbReference type="NCBI Taxonomy" id="97485"/>
    <lineage>
        <taxon>Eukaryota</taxon>
        <taxon>Haptista</taxon>
        <taxon>Haptophyta</taxon>
        <taxon>Prymnesiophyceae</taxon>
        <taxon>Prymnesiales</taxon>
        <taxon>Prymnesiaceae</taxon>
        <taxon>Prymnesium</taxon>
    </lineage>
</organism>
<dbReference type="PANTHER" id="PTHR43705">
    <property type="entry name" value="HYDROXYACYLGLUTATHIONE HYDROLASE"/>
    <property type="match status" value="1"/>
</dbReference>
<dbReference type="PIRSF" id="PIRSF005457">
    <property type="entry name" value="Glx"/>
    <property type="match status" value="1"/>
</dbReference>
<dbReference type="GO" id="GO:0019243">
    <property type="term" value="P:methylglyoxal catabolic process to D-lactate via S-lactoyl-glutathione"/>
    <property type="evidence" value="ECO:0007669"/>
    <property type="project" value="InterPro"/>
</dbReference>
<comment type="similarity">
    <text evidence="4">Belongs to the metallo-beta-lactamase superfamily. Glyoxalase II family.</text>
</comment>
<keyword evidence="7" id="KW-0378">Hydrolase</keyword>
<dbReference type="CDD" id="cd07723">
    <property type="entry name" value="hydroxyacylglutathione_hydrolase_MBL-fold"/>
    <property type="match status" value="1"/>
</dbReference>
<dbReference type="InterPro" id="IPR032282">
    <property type="entry name" value="HAGH_C"/>
</dbReference>
<dbReference type="GO" id="GO:0004416">
    <property type="term" value="F:hydroxyacylglutathione hydrolase activity"/>
    <property type="evidence" value="ECO:0007669"/>
    <property type="project" value="UniProtKB-EC"/>
</dbReference>
<proteinExistence type="inferred from homology"/>
<evidence type="ECO:0000256" key="8">
    <source>
        <dbReference type="ARBA" id="ARBA00022833"/>
    </source>
</evidence>
<keyword evidence="6" id="KW-0479">Metal-binding</keyword>
<evidence type="ECO:0000256" key="9">
    <source>
        <dbReference type="ARBA" id="ARBA00031044"/>
    </source>
</evidence>
<evidence type="ECO:0000256" key="10">
    <source>
        <dbReference type="SAM" id="SignalP"/>
    </source>
</evidence>
<dbReference type="HAMAP" id="MF_01374">
    <property type="entry name" value="Glyoxalase_2"/>
    <property type="match status" value="1"/>
</dbReference>
<dbReference type="InterPro" id="IPR050110">
    <property type="entry name" value="Glyoxalase_II_hydrolase"/>
</dbReference>
<evidence type="ECO:0000313" key="12">
    <source>
        <dbReference type="EMBL" id="KAL1498720.1"/>
    </source>
</evidence>
<dbReference type="AlphaFoldDB" id="A0AB34IFA3"/>
<feature type="chain" id="PRO_5044250864" description="hydroxyacylglutathione hydrolase" evidence="10">
    <location>
        <begin position="16"/>
        <end position="282"/>
    </location>
</feature>
<feature type="domain" description="Metallo-beta-lactamase" evidence="11">
    <location>
        <begin position="39"/>
        <end position="197"/>
    </location>
</feature>
<dbReference type="InterPro" id="IPR036866">
    <property type="entry name" value="RibonucZ/Hydroxyglut_hydro"/>
</dbReference>
<comment type="catalytic activity">
    <reaction evidence="1">
        <text>an S-(2-hydroxyacyl)glutathione + H2O = a 2-hydroxy carboxylate + glutathione + H(+)</text>
        <dbReference type="Rhea" id="RHEA:21864"/>
        <dbReference type="ChEBI" id="CHEBI:15377"/>
        <dbReference type="ChEBI" id="CHEBI:15378"/>
        <dbReference type="ChEBI" id="CHEBI:57925"/>
        <dbReference type="ChEBI" id="CHEBI:58896"/>
        <dbReference type="ChEBI" id="CHEBI:71261"/>
        <dbReference type="EC" id="3.1.2.6"/>
    </reaction>
</comment>
<evidence type="ECO:0000256" key="6">
    <source>
        <dbReference type="ARBA" id="ARBA00022723"/>
    </source>
</evidence>
<evidence type="ECO:0000256" key="4">
    <source>
        <dbReference type="ARBA" id="ARBA00006759"/>
    </source>
</evidence>
<dbReference type="GO" id="GO:0046872">
    <property type="term" value="F:metal ion binding"/>
    <property type="evidence" value="ECO:0007669"/>
    <property type="project" value="UniProtKB-KW"/>
</dbReference>
<evidence type="ECO:0000259" key="11">
    <source>
        <dbReference type="SMART" id="SM00849"/>
    </source>
</evidence>
<protein>
    <recommendedName>
        <fullName evidence="5">hydroxyacylglutathione hydrolase</fullName>
        <ecNumber evidence="5">3.1.2.6</ecNumber>
    </recommendedName>
    <alternativeName>
        <fullName evidence="9">Glyoxalase II</fullName>
    </alternativeName>
</protein>
<dbReference type="Proteomes" id="UP001515480">
    <property type="component" value="Unassembled WGS sequence"/>
</dbReference>
<dbReference type="EC" id="3.1.2.6" evidence="5"/>
<sequence length="282" mass="29592">MRLAVLASAVRLAAASRARLLSSAAFPGVQIEQFPCLRDNYGYLLHDVATGATAAIDTPEVAPILSALSRRGWRLSHVLNTHHHHDHAGGNAELVRLTGCHVVAPAAEAEKIGGVSAAVRGGESFALGALRVDVLDVGGHTLGHVAYHLPDAGVAFVGDALFALGCGRLFEGTAAQAHASLQRLAALPRETVLYCAHEYTLANLAFARAVEPGNAALAARGGEIEKLRAHGLPTVPSTLAVELETNPFLRTGSPLLREHLGISADEADVDVFARLRRMKDAA</sequence>
<dbReference type="SUPFAM" id="SSF56281">
    <property type="entry name" value="Metallo-hydrolase/oxidoreductase"/>
    <property type="match status" value="1"/>
</dbReference>
<dbReference type="InterPro" id="IPR001279">
    <property type="entry name" value="Metallo-B-lactamas"/>
</dbReference>
<dbReference type="InterPro" id="IPR035680">
    <property type="entry name" value="Clx_II_MBL"/>
</dbReference>
<dbReference type="Gene3D" id="3.60.15.10">
    <property type="entry name" value="Ribonuclease Z/Hydroxyacylglutathione hydrolase-like"/>
    <property type="match status" value="1"/>
</dbReference>
<dbReference type="EMBL" id="JBGBPQ010000027">
    <property type="protein sequence ID" value="KAL1498720.1"/>
    <property type="molecule type" value="Genomic_DNA"/>
</dbReference>
<evidence type="ECO:0000256" key="2">
    <source>
        <dbReference type="ARBA" id="ARBA00001947"/>
    </source>
</evidence>
<dbReference type="PANTHER" id="PTHR43705:SF1">
    <property type="entry name" value="HYDROXYACYLGLUTATHIONE HYDROLASE GLOB"/>
    <property type="match status" value="1"/>
</dbReference>
<comment type="pathway">
    <text evidence="3">Secondary metabolite metabolism; methylglyoxal degradation; (R)-lactate from methylglyoxal: step 2/2.</text>
</comment>
<evidence type="ECO:0000256" key="3">
    <source>
        <dbReference type="ARBA" id="ARBA00004963"/>
    </source>
</evidence>
<comment type="cofactor">
    <cofactor evidence="2">
        <name>Zn(2+)</name>
        <dbReference type="ChEBI" id="CHEBI:29105"/>
    </cofactor>
</comment>
<dbReference type="SMART" id="SM00849">
    <property type="entry name" value="Lactamase_B"/>
    <property type="match status" value="1"/>
</dbReference>
<dbReference type="Pfam" id="PF00753">
    <property type="entry name" value="Lactamase_B"/>
    <property type="match status" value="1"/>
</dbReference>
<keyword evidence="8" id="KW-0862">Zinc</keyword>
<dbReference type="NCBIfam" id="TIGR03413">
    <property type="entry name" value="GSH_gloB"/>
    <property type="match status" value="1"/>
</dbReference>
<accession>A0AB34IFA3</accession>
<feature type="signal peptide" evidence="10">
    <location>
        <begin position="1"/>
        <end position="15"/>
    </location>
</feature>
<evidence type="ECO:0000256" key="1">
    <source>
        <dbReference type="ARBA" id="ARBA00001623"/>
    </source>
</evidence>
<comment type="caution">
    <text evidence="12">The sequence shown here is derived from an EMBL/GenBank/DDBJ whole genome shotgun (WGS) entry which is preliminary data.</text>
</comment>
<keyword evidence="13" id="KW-1185">Reference proteome</keyword>
<evidence type="ECO:0000313" key="13">
    <source>
        <dbReference type="Proteomes" id="UP001515480"/>
    </source>
</evidence>
<name>A0AB34IFA3_PRYPA</name>
<gene>
    <name evidence="12" type="ORF">AB1Y20_014030</name>
</gene>
<evidence type="ECO:0000256" key="5">
    <source>
        <dbReference type="ARBA" id="ARBA00011917"/>
    </source>
</evidence>
<reference evidence="12 13" key="1">
    <citation type="journal article" date="2024" name="Science">
        <title>Giant polyketide synthase enzymes in the biosynthesis of giant marine polyether toxins.</title>
        <authorList>
            <person name="Fallon T.R."/>
            <person name="Shende V.V."/>
            <person name="Wierzbicki I.H."/>
            <person name="Pendleton A.L."/>
            <person name="Watervoot N.F."/>
            <person name="Auber R.P."/>
            <person name="Gonzalez D.J."/>
            <person name="Wisecaver J.H."/>
            <person name="Moore B.S."/>
        </authorList>
    </citation>
    <scope>NUCLEOTIDE SEQUENCE [LARGE SCALE GENOMIC DNA]</scope>
    <source>
        <strain evidence="12 13">12B1</strain>
    </source>
</reference>